<evidence type="ECO:0000313" key="11">
    <source>
        <dbReference type="Proteomes" id="UP001165063"/>
    </source>
</evidence>
<reference evidence="10" key="1">
    <citation type="submission" date="2023-04" db="EMBL/GenBank/DDBJ databases">
        <title>Ambrosiozyma monospora NBRC 1965.</title>
        <authorList>
            <person name="Ichikawa N."/>
            <person name="Sato H."/>
            <person name="Tonouchi N."/>
        </authorList>
    </citation>
    <scope>NUCLEOTIDE SEQUENCE</scope>
    <source>
        <strain evidence="10">NBRC 1965</strain>
    </source>
</reference>
<evidence type="ECO:0000256" key="5">
    <source>
        <dbReference type="ARBA" id="ARBA00022491"/>
    </source>
</evidence>
<sequence length="512" mass="56222">MNADENMSEGQVMTPSATGISRNSSPSKHPTTPPSKFAFESPSKQQLRPPSSSTFIAPTSSPAGSSYQHQHQQQQDKVPSTPSMKRASGIFDPQSVLKTPERTPQQLLMEGTPLLSPSVPYSVPSSAKRRSTDFYSLLKSPELSRYNYTHVNPGTPDVKRRSMELNKIINKSPEKTPGSALGLSPSTGFIFHDTVLSSPKRVSPYRVSKKNDSEIKEISENLKTRLSYANLKIQHGWSSTSITELEKKLQTEKKAPAKSQESDTDNKFTEFWHLQSDKLPTVNVSQSQIQQQNARVKRKPSFNNNAPSKFNLDAIASSKNGSAESALYKALSPEKPKLNLTSSTDPKRLEQDAVMSLMSLSSPVKYNSSSSSPSPPARATTFQHHQHTKSIPVTLTPLHSNPMALSNSYHDLHSRSSSAFQLSKPPYLPPHDATGDETEDETDIEVEDEDNANQQRLLTNPVIGNRPPTFTPSVSTGGRTPGLGLSADSVPKRQPTTSYDNETDSEHSTLDN</sequence>
<dbReference type="GO" id="GO:0005634">
    <property type="term" value="C:nucleus"/>
    <property type="evidence" value="ECO:0007669"/>
    <property type="project" value="UniProtKB-SubCell"/>
</dbReference>
<feature type="compositionally biased region" description="Acidic residues" evidence="9">
    <location>
        <begin position="435"/>
        <end position="451"/>
    </location>
</feature>
<feature type="region of interest" description="Disordered" evidence="9">
    <location>
        <begin position="363"/>
        <end position="389"/>
    </location>
</feature>
<dbReference type="GO" id="GO:0005737">
    <property type="term" value="C:cytoplasm"/>
    <property type="evidence" value="ECO:0007669"/>
    <property type="project" value="UniProtKB-SubCell"/>
</dbReference>
<evidence type="ECO:0000256" key="7">
    <source>
        <dbReference type="ARBA" id="ARBA00023163"/>
    </source>
</evidence>
<evidence type="ECO:0000256" key="2">
    <source>
        <dbReference type="ARBA" id="ARBA00004496"/>
    </source>
</evidence>
<dbReference type="InterPro" id="IPR013734">
    <property type="entry name" value="TF_Nrm1/Whi5"/>
</dbReference>
<name>A0A9W7DBM6_AMBMO</name>
<comment type="subcellular location">
    <subcellularLocation>
        <location evidence="2">Cytoplasm</location>
    </subcellularLocation>
    <subcellularLocation>
        <location evidence="1">Nucleus</location>
    </subcellularLocation>
</comment>
<comment type="caution">
    <text evidence="10">The sequence shown here is derived from an EMBL/GenBank/DDBJ whole genome shotgun (WGS) entry which is preliminary data.</text>
</comment>
<accession>A0A9W7DBM6</accession>
<dbReference type="AlphaFoldDB" id="A0A9W7DBM6"/>
<feature type="compositionally biased region" description="Low complexity" evidence="9">
    <location>
        <begin position="24"/>
        <end position="36"/>
    </location>
</feature>
<feature type="compositionally biased region" description="Low complexity" evidence="9">
    <location>
        <begin position="363"/>
        <end position="372"/>
    </location>
</feature>
<evidence type="ECO:0000256" key="8">
    <source>
        <dbReference type="ARBA" id="ARBA00023242"/>
    </source>
</evidence>
<feature type="region of interest" description="Disordered" evidence="9">
    <location>
        <begin position="1"/>
        <end position="100"/>
    </location>
</feature>
<keyword evidence="7" id="KW-0804">Transcription</keyword>
<dbReference type="OrthoDB" id="2359117at2759"/>
<protein>
    <submittedName>
        <fullName evidence="10">Unnamed protein product</fullName>
    </submittedName>
</protein>
<keyword evidence="11" id="KW-1185">Reference proteome</keyword>
<keyword evidence="6" id="KW-0805">Transcription regulation</keyword>
<evidence type="ECO:0000256" key="9">
    <source>
        <dbReference type="SAM" id="MobiDB-lite"/>
    </source>
</evidence>
<feature type="compositionally biased region" description="Polar residues" evidence="9">
    <location>
        <begin position="8"/>
        <end position="23"/>
    </location>
</feature>
<feature type="compositionally biased region" description="Polar residues" evidence="9">
    <location>
        <begin position="42"/>
        <end position="67"/>
    </location>
</feature>
<keyword evidence="5" id="KW-0678">Repressor</keyword>
<organism evidence="10 11">
    <name type="scientific">Ambrosiozyma monospora</name>
    <name type="common">Yeast</name>
    <name type="synonym">Endomycopsis monosporus</name>
    <dbReference type="NCBI Taxonomy" id="43982"/>
    <lineage>
        <taxon>Eukaryota</taxon>
        <taxon>Fungi</taxon>
        <taxon>Dikarya</taxon>
        <taxon>Ascomycota</taxon>
        <taxon>Saccharomycotina</taxon>
        <taxon>Pichiomycetes</taxon>
        <taxon>Pichiales</taxon>
        <taxon>Pichiaceae</taxon>
        <taxon>Ambrosiozyma</taxon>
    </lineage>
</organism>
<proteinExistence type="inferred from homology"/>
<dbReference type="Proteomes" id="UP001165063">
    <property type="component" value="Unassembled WGS sequence"/>
</dbReference>
<dbReference type="Pfam" id="PF08528">
    <property type="entry name" value="Whi5"/>
    <property type="match status" value="1"/>
</dbReference>
<keyword evidence="4" id="KW-0963">Cytoplasm</keyword>
<feature type="region of interest" description="Disordered" evidence="9">
    <location>
        <begin position="416"/>
        <end position="512"/>
    </location>
</feature>
<evidence type="ECO:0000313" key="10">
    <source>
        <dbReference type="EMBL" id="GMG19254.1"/>
    </source>
</evidence>
<comment type="similarity">
    <text evidence="3">Belongs to the WHI5/NRM1 family.</text>
</comment>
<dbReference type="EMBL" id="BSXU01000091">
    <property type="protein sequence ID" value="GMG19254.1"/>
    <property type="molecule type" value="Genomic_DNA"/>
</dbReference>
<evidence type="ECO:0000256" key="1">
    <source>
        <dbReference type="ARBA" id="ARBA00004123"/>
    </source>
</evidence>
<evidence type="ECO:0000256" key="6">
    <source>
        <dbReference type="ARBA" id="ARBA00023015"/>
    </source>
</evidence>
<keyword evidence="8" id="KW-0539">Nucleus</keyword>
<evidence type="ECO:0000256" key="3">
    <source>
        <dbReference type="ARBA" id="ARBA00006922"/>
    </source>
</evidence>
<gene>
    <name evidence="10" type="ORF">Amon01_000032100</name>
</gene>
<evidence type="ECO:0000256" key="4">
    <source>
        <dbReference type="ARBA" id="ARBA00022490"/>
    </source>
</evidence>